<protein>
    <submittedName>
        <fullName evidence="2">Uncharacterized protein</fullName>
    </submittedName>
</protein>
<evidence type="ECO:0000313" key="2">
    <source>
        <dbReference type="EMBL" id="GAH62404.1"/>
    </source>
</evidence>
<feature type="non-terminal residue" evidence="2">
    <location>
        <position position="1"/>
    </location>
</feature>
<accession>X1I8G6</accession>
<name>X1I8G6_9ZZZZ</name>
<feature type="region of interest" description="Disordered" evidence="1">
    <location>
        <begin position="1"/>
        <end position="36"/>
    </location>
</feature>
<proteinExistence type="predicted"/>
<comment type="caution">
    <text evidence="2">The sequence shown here is derived from an EMBL/GenBank/DDBJ whole genome shotgun (WGS) entry which is preliminary data.</text>
</comment>
<evidence type="ECO:0000256" key="1">
    <source>
        <dbReference type="SAM" id="MobiDB-lite"/>
    </source>
</evidence>
<sequence>DQAGSPTPDFKHKRPKANPWAEKRSRVLRESTLSAR</sequence>
<organism evidence="2">
    <name type="scientific">marine sediment metagenome</name>
    <dbReference type="NCBI Taxonomy" id="412755"/>
    <lineage>
        <taxon>unclassified sequences</taxon>
        <taxon>metagenomes</taxon>
        <taxon>ecological metagenomes</taxon>
    </lineage>
</organism>
<gene>
    <name evidence="2" type="ORF">S03H2_51845</name>
</gene>
<dbReference type="AlphaFoldDB" id="X1I8G6"/>
<dbReference type="EMBL" id="BARU01032918">
    <property type="protein sequence ID" value="GAH62404.1"/>
    <property type="molecule type" value="Genomic_DNA"/>
</dbReference>
<reference evidence="2" key="1">
    <citation type="journal article" date="2014" name="Front. Microbiol.">
        <title>High frequency of phylogenetically diverse reductive dehalogenase-homologous genes in deep subseafloor sedimentary metagenomes.</title>
        <authorList>
            <person name="Kawai M."/>
            <person name="Futagami T."/>
            <person name="Toyoda A."/>
            <person name="Takaki Y."/>
            <person name="Nishi S."/>
            <person name="Hori S."/>
            <person name="Arai W."/>
            <person name="Tsubouchi T."/>
            <person name="Morono Y."/>
            <person name="Uchiyama I."/>
            <person name="Ito T."/>
            <person name="Fujiyama A."/>
            <person name="Inagaki F."/>
            <person name="Takami H."/>
        </authorList>
    </citation>
    <scope>NUCLEOTIDE SEQUENCE</scope>
    <source>
        <strain evidence="2">Expedition CK06-06</strain>
    </source>
</reference>